<organism evidence="11 12">
    <name type="scientific">Lautropia dentalis</name>
    <dbReference type="NCBI Taxonomy" id="2490857"/>
    <lineage>
        <taxon>Bacteria</taxon>
        <taxon>Pseudomonadati</taxon>
        <taxon>Pseudomonadota</taxon>
        <taxon>Betaproteobacteria</taxon>
        <taxon>Burkholderiales</taxon>
        <taxon>Burkholderiaceae</taxon>
        <taxon>Lautropia</taxon>
    </lineage>
</organism>
<evidence type="ECO:0000256" key="10">
    <source>
        <dbReference type="SAM" id="Phobius"/>
    </source>
</evidence>
<keyword evidence="6 10" id="KW-0812">Transmembrane</keyword>
<evidence type="ECO:0000313" key="12">
    <source>
        <dbReference type="Proteomes" id="UP000270261"/>
    </source>
</evidence>
<keyword evidence="5" id="KW-0997">Cell inner membrane</keyword>
<keyword evidence="12" id="KW-1185">Reference proteome</keyword>
<keyword evidence="7" id="KW-0653">Protein transport</keyword>
<dbReference type="InterPro" id="IPR007690">
    <property type="entry name" value="T2SS_GspM"/>
</dbReference>
<keyword evidence="9 10" id="KW-0472">Membrane</keyword>
<dbReference type="SUPFAM" id="SSF103054">
    <property type="entry name" value="General secretion pathway protein M, EpsM"/>
    <property type="match status" value="1"/>
</dbReference>
<evidence type="ECO:0000256" key="8">
    <source>
        <dbReference type="ARBA" id="ARBA00022989"/>
    </source>
</evidence>
<evidence type="ECO:0000256" key="2">
    <source>
        <dbReference type="ARBA" id="ARBA00010637"/>
    </source>
</evidence>
<evidence type="ECO:0000256" key="6">
    <source>
        <dbReference type="ARBA" id="ARBA00022692"/>
    </source>
</evidence>
<evidence type="ECO:0000256" key="4">
    <source>
        <dbReference type="ARBA" id="ARBA00022475"/>
    </source>
</evidence>
<comment type="similarity">
    <text evidence="2">Belongs to the GSP M family.</text>
</comment>
<dbReference type="Proteomes" id="UP000270261">
    <property type="component" value="Unassembled WGS sequence"/>
</dbReference>
<keyword evidence="3" id="KW-0813">Transport</keyword>
<evidence type="ECO:0000256" key="9">
    <source>
        <dbReference type="ARBA" id="ARBA00023136"/>
    </source>
</evidence>
<evidence type="ECO:0000256" key="3">
    <source>
        <dbReference type="ARBA" id="ARBA00022448"/>
    </source>
</evidence>
<keyword evidence="4" id="KW-1003">Cell membrane</keyword>
<feature type="transmembrane region" description="Helical" evidence="10">
    <location>
        <begin position="20"/>
        <end position="37"/>
    </location>
</feature>
<dbReference type="Gene3D" id="3.30.1360.100">
    <property type="entry name" value="General secretion pathway protein M, EpsM"/>
    <property type="match status" value="1"/>
</dbReference>
<sequence>MLENLLQKWASLAPRDRRMLVIAGAFLGVIIFWQLLLEPAWVGRQRLEKSLPKLRAEVAQMDSLAVEARELANAAEAPAESVAQVTTRLEQSLAGRGMDKEMAKVQAQGDIIEVRFRQAPFENWVFWLDGAVRETRTRIVDLSVTRESPGVFSGRIALEMARRGK</sequence>
<protein>
    <submittedName>
        <fullName evidence="11">Type II secretion system protein M</fullName>
    </submittedName>
</protein>
<dbReference type="Pfam" id="PF04612">
    <property type="entry name" value="T2SSM"/>
    <property type="match status" value="1"/>
</dbReference>
<name>A0A3R8MYB7_9BURK</name>
<dbReference type="GO" id="GO:0005886">
    <property type="term" value="C:plasma membrane"/>
    <property type="evidence" value="ECO:0007669"/>
    <property type="project" value="UniProtKB-SubCell"/>
</dbReference>
<dbReference type="OrthoDB" id="8563628at2"/>
<dbReference type="GO" id="GO:0015627">
    <property type="term" value="C:type II protein secretion system complex"/>
    <property type="evidence" value="ECO:0007669"/>
    <property type="project" value="InterPro"/>
</dbReference>
<proteinExistence type="inferred from homology"/>
<evidence type="ECO:0000313" key="11">
    <source>
        <dbReference type="EMBL" id="RRN45268.1"/>
    </source>
</evidence>
<comment type="caution">
    <text evidence="11">The sequence shown here is derived from an EMBL/GenBank/DDBJ whole genome shotgun (WGS) entry which is preliminary data.</text>
</comment>
<dbReference type="GO" id="GO:0015628">
    <property type="term" value="P:protein secretion by the type II secretion system"/>
    <property type="evidence" value="ECO:0007669"/>
    <property type="project" value="InterPro"/>
</dbReference>
<gene>
    <name evidence="11" type="ORF">EHV23_03280</name>
</gene>
<dbReference type="InterPro" id="IPR023229">
    <property type="entry name" value="T2SS_M_periplasmic_sf"/>
</dbReference>
<dbReference type="RefSeq" id="WP_125094696.1">
    <property type="nucleotide sequence ID" value="NZ_RRUE01000001.1"/>
</dbReference>
<comment type="subcellular location">
    <subcellularLocation>
        <location evidence="1">Cell inner membrane</location>
        <topology evidence="1">Single-pass membrane protein</topology>
    </subcellularLocation>
</comment>
<evidence type="ECO:0000256" key="5">
    <source>
        <dbReference type="ARBA" id="ARBA00022519"/>
    </source>
</evidence>
<dbReference type="EMBL" id="RRUE01000001">
    <property type="protein sequence ID" value="RRN45268.1"/>
    <property type="molecule type" value="Genomic_DNA"/>
</dbReference>
<evidence type="ECO:0000256" key="7">
    <source>
        <dbReference type="ARBA" id="ARBA00022927"/>
    </source>
</evidence>
<reference evidence="11 12" key="1">
    <citation type="submission" date="2018-11" db="EMBL/GenBank/DDBJ databases">
        <title>Genome sequencing of Lautropia sp. KCOM 2505 (= ChDC F240).</title>
        <authorList>
            <person name="Kook J.-K."/>
            <person name="Park S.-N."/>
            <person name="Lim Y.K."/>
        </authorList>
    </citation>
    <scope>NUCLEOTIDE SEQUENCE [LARGE SCALE GENOMIC DNA]</scope>
    <source>
        <strain evidence="11 12">KCOM 2505</strain>
    </source>
</reference>
<evidence type="ECO:0000256" key="1">
    <source>
        <dbReference type="ARBA" id="ARBA00004377"/>
    </source>
</evidence>
<keyword evidence="8 10" id="KW-1133">Transmembrane helix</keyword>
<accession>A0A3R8MYB7</accession>
<dbReference type="AlphaFoldDB" id="A0A3R8MYB7"/>